<accession>Q6XLT2</accession>
<reference evidence="1" key="1">
    <citation type="journal article" date="2003" name="J. Mol. Evol.">
        <title>Comparisons of two large phaeoviral genomes and evolutionary implications.</title>
        <authorList>
            <person name="Delaroque N."/>
            <person name="Boland W."/>
            <person name="Muller D.G."/>
            <person name="Knippers R."/>
        </authorList>
    </citation>
    <scope>NUCLEOTIDE SEQUENCE</scope>
    <source>
        <strain evidence="1">FirrV-1</strain>
    </source>
</reference>
<dbReference type="KEGG" id="vg:41332245"/>
<dbReference type="GeneID" id="41332245"/>
<dbReference type="EMBL" id="AY225148">
    <property type="protein sequence ID" value="AAR26979.1"/>
    <property type="molecule type" value="Genomic_DNA"/>
</dbReference>
<protein>
    <submittedName>
        <fullName evidence="1">FirrV-1-P1</fullName>
    </submittedName>
</protein>
<organism evidence="1">
    <name type="scientific">Feldmannia irregularis virus a</name>
    <dbReference type="NCBI Taxonomy" id="231992"/>
    <lineage>
        <taxon>Viruses</taxon>
        <taxon>Varidnaviria</taxon>
        <taxon>Bamfordvirae</taxon>
        <taxon>Nucleocytoviricota</taxon>
        <taxon>Megaviricetes</taxon>
        <taxon>Algavirales</taxon>
        <taxon>Phycodnaviridae</taxon>
        <taxon>Phaeovirus</taxon>
        <taxon>Phaeovirus irregularis</taxon>
    </lineage>
</organism>
<name>Q6XLT2_9PHYC</name>
<proteinExistence type="predicted"/>
<sequence length="71" mass="7889">MISSELGIALGEKSGQVGKKMKALYSSRYGTVAASNIPKRATTFRGKPFAENTYYIRDKDLMEQAIREVSQ</sequence>
<reference evidence="1" key="2">
    <citation type="submission" date="2003-01" db="EMBL/GenBank/DDBJ databases">
        <title>Partial Nucleotide Sequence of the Feldmannia irregularis Virus FirrV-1 Genome: On the Evolution of Large Phaeoviral Genomes.</title>
        <authorList>
            <person name="Delaroque N."/>
            <person name="Knippers R."/>
            <person name="Mueller D.G."/>
            <person name="Boland W."/>
        </authorList>
    </citation>
    <scope>NUCLEOTIDE SEQUENCE</scope>
    <source>
        <strain evidence="1">FirrV-1</strain>
    </source>
</reference>
<dbReference type="RefSeq" id="YP_009665597.1">
    <property type="nucleotide sequence ID" value="NC_043245.1"/>
</dbReference>
<evidence type="ECO:0000313" key="1">
    <source>
        <dbReference type="EMBL" id="AAR26979.1"/>
    </source>
</evidence>